<reference evidence="3 4" key="1">
    <citation type="submission" date="2016-06" db="EMBL/GenBank/DDBJ databases">
        <authorList>
            <person name="Kjaerup R.B."/>
            <person name="Dalgaard T.S."/>
            <person name="Juul-Madsen H.R."/>
        </authorList>
    </citation>
    <scope>NUCLEOTIDE SEQUENCE [LARGE SCALE GENOMIC DNA]</scope>
    <source>
        <strain evidence="3 4">1127319.6</strain>
    </source>
</reference>
<sequence length="166" mass="17984">MPVETFDNANILHRAMRGLAATKAGRVLFRPTAHHLDQLVSKLTGGKRSFAGMAAGLPTVILTTTGAKSGKPRTVALLGIPHPDGVAVVAANYGDARHPGWYHNLKANPAAAVTLDGDTWDATARLARPGEREEIWARGVDLYPGLTKEREWAGNREIETFVLERR</sequence>
<dbReference type="Pfam" id="PF04075">
    <property type="entry name" value="F420H2_quin_red"/>
    <property type="match status" value="1"/>
</dbReference>
<organism evidence="3 4">
    <name type="scientific">Mycolicibacterium mucogenicum</name>
    <name type="common">Mycobacterium mucogenicum</name>
    <dbReference type="NCBI Taxonomy" id="56689"/>
    <lineage>
        <taxon>Bacteria</taxon>
        <taxon>Bacillati</taxon>
        <taxon>Actinomycetota</taxon>
        <taxon>Actinomycetes</taxon>
        <taxon>Mycobacteriales</taxon>
        <taxon>Mycobacteriaceae</taxon>
        <taxon>Mycolicibacterium</taxon>
    </lineage>
</organism>
<dbReference type="InterPro" id="IPR012349">
    <property type="entry name" value="Split_barrel_FMN-bd"/>
</dbReference>
<dbReference type="GO" id="GO:0005886">
    <property type="term" value="C:plasma membrane"/>
    <property type="evidence" value="ECO:0007669"/>
    <property type="project" value="TreeGrafter"/>
</dbReference>
<dbReference type="RefSeq" id="WP_064986555.1">
    <property type="nucleotide sequence ID" value="NZ_LZLC01000260.1"/>
</dbReference>
<accession>A0A1A3GK11</accession>
<dbReference type="SUPFAM" id="SSF50475">
    <property type="entry name" value="FMN-binding split barrel"/>
    <property type="match status" value="1"/>
</dbReference>
<name>A0A1A3GK11_MYCMU</name>
<evidence type="ECO:0000256" key="1">
    <source>
        <dbReference type="ARBA" id="ARBA00008710"/>
    </source>
</evidence>
<evidence type="ECO:0000313" key="4">
    <source>
        <dbReference type="Proteomes" id="UP000093898"/>
    </source>
</evidence>
<dbReference type="Proteomes" id="UP000093898">
    <property type="component" value="Unassembled WGS sequence"/>
</dbReference>
<dbReference type="GO" id="GO:0016491">
    <property type="term" value="F:oxidoreductase activity"/>
    <property type="evidence" value="ECO:0007669"/>
    <property type="project" value="InterPro"/>
</dbReference>
<evidence type="ECO:0000256" key="2">
    <source>
        <dbReference type="ARBA" id="ARBA00049106"/>
    </source>
</evidence>
<comment type="similarity">
    <text evidence="1">Belongs to the F420H(2)-dependent quinone reductase family.</text>
</comment>
<dbReference type="InterPro" id="IPR004378">
    <property type="entry name" value="F420H2_quin_Rdtase"/>
</dbReference>
<gene>
    <name evidence="3" type="ORF">A5630_08980</name>
</gene>
<dbReference type="GO" id="GO:0070967">
    <property type="term" value="F:coenzyme F420 binding"/>
    <property type="evidence" value="ECO:0007669"/>
    <property type="project" value="TreeGrafter"/>
</dbReference>
<protein>
    <submittedName>
        <fullName evidence="3">Nitroreductase</fullName>
    </submittedName>
</protein>
<dbReference type="NCBIfam" id="TIGR00026">
    <property type="entry name" value="hi_GC_TIGR00026"/>
    <property type="match status" value="1"/>
</dbReference>
<comment type="caution">
    <text evidence="3">The sequence shown here is derived from an EMBL/GenBank/DDBJ whole genome shotgun (WGS) entry which is preliminary data.</text>
</comment>
<proteinExistence type="inferred from homology"/>
<evidence type="ECO:0000313" key="3">
    <source>
        <dbReference type="EMBL" id="OBJ35724.1"/>
    </source>
</evidence>
<dbReference type="AlphaFoldDB" id="A0A1A3GK11"/>
<dbReference type="OrthoDB" id="8225825at2"/>
<dbReference type="PANTHER" id="PTHR39428:SF1">
    <property type="entry name" value="F420H(2)-DEPENDENT QUINONE REDUCTASE RV1261C"/>
    <property type="match status" value="1"/>
</dbReference>
<dbReference type="Gene3D" id="2.30.110.10">
    <property type="entry name" value="Electron Transport, Fmn-binding Protein, Chain A"/>
    <property type="match status" value="1"/>
</dbReference>
<comment type="catalytic activity">
    <reaction evidence="2">
        <text>oxidized coenzyme F420-(gamma-L-Glu)(n) + a quinol + H(+) = reduced coenzyme F420-(gamma-L-Glu)(n) + a quinone</text>
        <dbReference type="Rhea" id="RHEA:39663"/>
        <dbReference type="Rhea" id="RHEA-COMP:12939"/>
        <dbReference type="Rhea" id="RHEA-COMP:14378"/>
        <dbReference type="ChEBI" id="CHEBI:15378"/>
        <dbReference type="ChEBI" id="CHEBI:24646"/>
        <dbReference type="ChEBI" id="CHEBI:132124"/>
        <dbReference type="ChEBI" id="CHEBI:133980"/>
        <dbReference type="ChEBI" id="CHEBI:139511"/>
    </reaction>
</comment>
<dbReference type="EMBL" id="LZLC01000260">
    <property type="protein sequence ID" value="OBJ35724.1"/>
    <property type="molecule type" value="Genomic_DNA"/>
</dbReference>
<dbReference type="PANTHER" id="PTHR39428">
    <property type="entry name" value="F420H(2)-DEPENDENT QUINONE REDUCTASE RV1261C"/>
    <property type="match status" value="1"/>
</dbReference>